<sequence length="104" mass="12033">MSNVSKHTNPSENQIIVNRVLGSSCQLDPNNRNLCFESNITVRGSIIDLGDVIWLTRIDYAPFLEANKSIYKLVFERKLKRSSSIRFYKLAKKLLQKPRVNHQN</sequence>
<evidence type="ECO:0000313" key="1">
    <source>
        <dbReference type="EMBL" id="KII65937.1"/>
    </source>
</evidence>
<organism evidence="1 2">
    <name type="scientific">Thelohanellus kitauei</name>
    <name type="common">Myxosporean</name>
    <dbReference type="NCBI Taxonomy" id="669202"/>
    <lineage>
        <taxon>Eukaryota</taxon>
        <taxon>Metazoa</taxon>
        <taxon>Cnidaria</taxon>
        <taxon>Myxozoa</taxon>
        <taxon>Myxosporea</taxon>
        <taxon>Bivalvulida</taxon>
        <taxon>Platysporina</taxon>
        <taxon>Myxobolidae</taxon>
        <taxon>Thelohanellus</taxon>
    </lineage>
</organism>
<reference evidence="1 2" key="1">
    <citation type="journal article" date="2014" name="Genome Biol. Evol.">
        <title>The genome of the myxosporean Thelohanellus kitauei shows adaptations to nutrient acquisition within its fish host.</title>
        <authorList>
            <person name="Yang Y."/>
            <person name="Xiong J."/>
            <person name="Zhou Z."/>
            <person name="Huo F."/>
            <person name="Miao W."/>
            <person name="Ran C."/>
            <person name="Liu Y."/>
            <person name="Zhang J."/>
            <person name="Feng J."/>
            <person name="Wang M."/>
            <person name="Wang M."/>
            <person name="Wang L."/>
            <person name="Yao B."/>
        </authorList>
    </citation>
    <scope>NUCLEOTIDE SEQUENCE [LARGE SCALE GENOMIC DNA]</scope>
    <source>
        <strain evidence="1">Wuqing</strain>
    </source>
</reference>
<evidence type="ECO:0000313" key="2">
    <source>
        <dbReference type="Proteomes" id="UP000031668"/>
    </source>
</evidence>
<keyword evidence="2" id="KW-1185">Reference proteome</keyword>
<dbReference type="EMBL" id="JWZT01003659">
    <property type="protein sequence ID" value="KII65937.1"/>
    <property type="molecule type" value="Genomic_DNA"/>
</dbReference>
<gene>
    <name evidence="1" type="ORF">RF11_09088</name>
</gene>
<dbReference type="AlphaFoldDB" id="A0A0C2MWD4"/>
<dbReference type="Proteomes" id="UP000031668">
    <property type="component" value="Unassembled WGS sequence"/>
</dbReference>
<accession>A0A0C2MWD4</accession>
<proteinExistence type="predicted"/>
<name>A0A0C2MWD4_THEKT</name>
<comment type="caution">
    <text evidence="1">The sequence shown here is derived from an EMBL/GenBank/DDBJ whole genome shotgun (WGS) entry which is preliminary data.</text>
</comment>
<protein>
    <submittedName>
        <fullName evidence="1">Uncharacterized protein</fullName>
    </submittedName>
</protein>